<reference evidence="5" key="1">
    <citation type="journal article" date="2023" name="Mol. Phylogenet. Evol.">
        <title>Genome-scale phylogeny and comparative genomics of the fungal order Sordariales.</title>
        <authorList>
            <person name="Hensen N."/>
            <person name="Bonometti L."/>
            <person name="Westerberg I."/>
            <person name="Brannstrom I.O."/>
            <person name="Guillou S."/>
            <person name="Cros-Aarteil S."/>
            <person name="Calhoun S."/>
            <person name="Haridas S."/>
            <person name="Kuo A."/>
            <person name="Mondo S."/>
            <person name="Pangilinan J."/>
            <person name="Riley R."/>
            <person name="LaButti K."/>
            <person name="Andreopoulos B."/>
            <person name="Lipzen A."/>
            <person name="Chen C."/>
            <person name="Yan M."/>
            <person name="Daum C."/>
            <person name="Ng V."/>
            <person name="Clum A."/>
            <person name="Steindorff A."/>
            <person name="Ohm R.A."/>
            <person name="Martin F."/>
            <person name="Silar P."/>
            <person name="Natvig D.O."/>
            <person name="Lalanne C."/>
            <person name="Gautier V."/>
            <person name="Ament-Velasquez S.L."/>
            <person name="Kruys A."/>
            <person name="Hutchinson M.I."/>
            <person name="Powell A.J."/>
            <person name="Barry K."/>
            <person name="Miller A.N."/>
            <person name="Grigoriev I.V."/>
            <person name="Debuchy R."/>
            <person name="Gladieux P."/>
            <person name="Hiltunen Thoren M."/>
            <person name="Johannesson H."/>
        </authorList>
    </citation>
    <scope>NUCLEOTIDE SEQUENCE [LARGE SCALE GENOMIC DNA]</scope>
    <source>
        <strain evidence="5">CBS 340.73</strain>
    </source>
</reference>
<name>A0AAN6N3L1_9PEZI</name>
<dbReference type="PRINTS" id="PR00837">
    <property type="entry name" value="V5TPXLIKE"/>
</dbReference>
<feature type="signal peptide" evidence="2">
    <location>
        <begin position="1"/>
        <end position="17"/>
    </location>
</feature>
<dbReference type="Gene3D" id="3.40.33.10">
    <property type="entry name" value="CAP"/>
    <property type="match status" value="1"/>
</dbReference>
<feature type="region of interest" description="Disordered" evidence="1">
    <location>
        <begin position="79"/>
        <end position="135"/>
    </location>
</feature>
<evidence type="ECO:0000259" key="3">
    <source>
        <dbReference type="SMART" id="SM00198"/>
    </source>
</evidence>
<evidence type="ECO:0000313" key="4">
    <source>
        <dbReference type="EMBL" id="KAK3937603.1"/>
    </source>
</evidence>
<feature type="compositionally biased region" description="Low complexity" evidence="1">
    <location>
        <begin position="99"/>
        <end position="135"/>
    </location>
</feature>
<dbReference type="AlphaFoldDB" id="A0AAN6N3L1"/>
<dbReference type="InterPro" id="IPR035940">
    <property type="entry name" value="CAP_sf"/>
</dbReference>
<dbReference type="Proteomes" id="UP001303473">
    <property type="component" value="Unassembled WGS sequence"/>
</dbReference>
<keyword evidence="2" id="KW-0732">Signal</keyword>
<proteinExistence type="predicted"/>
<evidence type="ECO:0000313" key="5">
    <source>
        <dbReference type="Proteomes" id="UP001303473"/>
    </source>
</evidence>
<dbReference type="SUPFAM" id="SSF55797">
    <property type="entry name" value="PR-1-like"/>
    <property type="match status" value="1"/>
</dbReference>
<feature type="domain" description="SCP" evidence="3">
    <location>
        <begin position="141"/>
        <end position="295"/>
    </location>
</feature>
<dbReference type="InterPro" id="IPR014044">
    <property type="entry name" value="CAP_dom"/>
</dbReference>
<feature type="compositionally biased region" description="Low complexity" evidence="1">
    <location>
        <begin position="79"/>
        <end position="91"/>
    </location>
</feature>
<dbReference type="PROSITE" id="PS01009">
    <property type="entry name" value="CRISP_1"/>
    <property type="match status" value="1"/>
</dbReference>
<accession>A0AAN6N3L1</accession>
<keyword evidence="5" id="KW-1185">Reference proteome</keyword>
<organism evidence="4 5">
    <name type="scientific">Diplogelasinospora grovesii</name>
    <dbReference type="NCBI Taxonomy" id="303347"/>
    <lineage>
        <taxon>Eukaryota</taxon>
        <taxon>Fungi</taxon>
        <taxon>Dikarya</taxon>
        <taxon>Ascomycota</taxon>
        <taxon>Pezizomycotina</taxon>
        <taxon>Sordariomycetes</taxon>
        <taxon>Sordariomycetidae</taxon>
        <taxon>Sordariales</taxon>
        <taxon>Diplogelasinosporaceae</taxon>
        <taxon>Diplogelasinospora</taxon>
    </lineage>
</organism>
<dbReference type="PANTHER" id="PTHR10334">
    <property type="entry name" value="CYSTEINE-RICH SECRETORY PROTEIN-RELATED"/>
    <property type="match status" value="1"/>
</dbReference>
<dbReference type="FunFam" id="3.40.33.10:FF:000018">
    <property type="entry name" value="SCP-like extracellular protein, putative"/>
    <property type="match status" value="1"/>
</dbReference>
<dbReference type="GO" id="GO:0005576">
    <property type="term" value="C:extracellular region"/>
    <property type="evidence" value="ECO:0007669"/>
    <property type="project" value="InterPro"/>
</dbReference>
<evidence type="ECO:0000256" key="1">
    <source>
        <dbReference type="SAM" id="MobiDB-lite"/>
    </source>
</evidence>
<dbReference type="InterPro" id="IPR001283">
    <property type="entry name" value="CRISP-related"/>
</dbReference>
<feature type="chain" id="PRO_5043042077" evidence="2">
    <location>
        <begin position="18"/>
        <end position="312"/>
    </location>
</feature>
<dbReference type="InterPro" id="IPR018244">
    <property type="entry name" value="Allrgn_V5/Tpx1_CS"/>
</dbReference>
<dbReference type="EMBL" id="MU853850">
    <property type="protein sequence ID" value="KAK3937603.1"/>
    <property type="molecule type" value="Genomic_DNA"/>
</dbReference>
<evidence type="ECO:0000256" key="2">
    <source>
        <dbReference type="SAM" id="SignalP"/>
    </source>
</evidence>
<sequence length="312" mass="32292">MKSSILLASSAAILAAAGPILLEKRVLTTDLVIEWVTVTVTEGQERATMWHPVVTSTTPTTSSTPEATASTPPVLVAAPAKPEPTTTTAPAVAPPAATPPATTESPTTESPAIASPTVPATAEEAATSAAASSPALASPTDFASTALYHHNIHRFNHSAPALTWGESYASYAATIAANCVFQHNMTVGGGGYGQNIAMWASSGDAQALGANTAMAQAATDMWYNGEVTKWPAADYGKPNPDFTNFEQWGHFSQLVWKSSQQVGCASQYCPPGTMAPGMGSWFTVCNYYPPGNMGGEYGDNVLPPLGEPTVTA</sequence>
<protein>
    <submittedName>
        <fullName evidence="4">Scp-like extracellular protein</fullName>
    </submittedName>
</protein>
<dbReference type="SMART" id="SM00198">
    <property type="entry name" value="SCP"/>
    <property type="match status" value="1"/>
</dbReference>
<gene>
    <name evidence="4" type="ORF">QBC46DRAFT_181076</name>
</gene>
<dbReference type="Pfam" id="PF00188">
    <property type="entry name" value="CAP"/>
    <property type="match status" value="1"/>
</dbReference>
<comment type="caution">
    <text evidence="4">The sequence shown here is derived from an EMBL/GenBank/DDBJ whole genome shotgun (WGS) entry which is preliminary data.</text>
</comment>